<dbReference type="Proteomes" id="UP000075880">
    <property type="component" value="Unassembled WGS sequence"/>
</dbReference>
<dbReference type="GO" id="GO:0046872">
    <property type="term" value="F:metal ion binding"/>
    <property type="evidence" value="ECO:0007669"/>
    <property type="project" value="UniProtKB-KW"/>
</dbReference>
<feature type="region of interest" description="Disordered" evidence="7">
    <location>
        <begin position="1"/>
        <end position="25"/>
    </location>
</feature>
<feature type="binding site" evidence="6">
    <location>
        <position position="214"/>
    </location>
    <ligand>
        <name>substrate</name>
    </ligand>
</feature>
<evidence type="ECO:0000259" key="8">
    <source>
        <dbReference type="Pfam" id="PF01702"/>
    </source>
</evidence>
<evidence type="ECO:0000256" key="7">
    <source>
        <dbReference type="SAM" id="MobiDB-lite"/>
    </source>
</evidence>
<feature type="active site" description="Nucleophile" evidence="6">
    <location>
        <position position="291"/>
    </location>
</feature>
<keyword evidence="4 6" id="KW-0479">Metal-binding</keyword>
<organism evidence="9 10">
    <name type="scientific">Anopheles atroparvus</name>
    <name type="common">European mosquito</name>
    <dbReference type="NCBI Taxonomy" id="41427"/>
    <lineage>
        <taxon>Eukaryota</taxon>
        <taxon>Metazoa</taxon>
        <taxon>Ecdysozoa</taxon>
        <taxon>Arthropoda</taxon>
        <taxon>Hexapoda</taxon>
        <taxon>Insecta</taxon>
        <taxon>Pterygota</taxon>
        <taxon>Neoptera</taxon>
        <taxon>Endopterygota</taxon>
        <taxon>Diptera</taxon>
        <taxon>Nematocera</taxon>
        <taxon>Culicoidea</taxon>
        <taxon>Culicidae</taxon>
        <taxon>Anophelinae</taxon>
        <taxon>Anopheles</taxon>
    </lineage>
</organism>
<evidence type="ECO:0000256" key="6">
    <source>
        <dbReference type="HAMAP-Rule" id="MF_03218"/>
    </source>
</evidence>
<dbReference type="InterPro" id="IPR002616">
    <property type="entry name" value="tRNA_ribo_trans-like"/>
</dbReference>
<feature type="region of interest" description="RNA binding" evidence="6">
    <location>
        <begin position="272"/>
        <end position="278"/>
    </location>
</feature>
<dbReference type="SUPFAM" id="SSF51713">
    <property type="entry name" value="tRNA-guanine transglycosylase"/>
    <property type="match status" value="1"/>
</dbReference>
<evidence type="ECO:0000313" key="10">
    <source>
        <dbReference type="Proteomes" id="UP000075880"/>
    </source>
</evidence>
<evidence type="ECO:0000256" key="4">
    <source>
        <dbReference type="ARBA" id="ARBA00022723"/>
    </source>
</evidence>
<comment type="function">
    <text evidence="6">Catalytic subunit of the queuine tRNA-ribosyltransferase (TGT) that catalyzes the base-exchange of a guanine (G) residue with queuine (Q) at position 34 (anticodon wobble position) in tRNAs with GU(N) anticodons (tRNA-Asp, -Asn, -His and -Tyr), resulting in the hypermodified nucleoside queuosine (7-(((4,5-cis-dihydroxy-2-cyclopenten-1-yl)amino)methyl)-7-deazaguanosine). Catalysis occurs through a double-displacement mechanism. The nucleophile active site attacks the C1' of nucleotide 34 to detach the guanine base from the RNA, forming a covalent enzyme-RNA intermediate. The proton acceptor active site deprotonates the incoming queuine, allowing a nucleophilic attack on the C1' of the ribose to form the product.</text>
</comment>
<dbReference type="NCBIfam" id="TIGR00430">
    <property type="entry name" value="Q_tRNA_tgt"/>
    <property type="match status" value="1"/>
</dbReference>
<feature type="binding site" evidence="6">
    <location>
        <begin position="117"/>
        <end position="121"/>
    </location>
    <ligand>
        <name>substrate</name>
    </ligand>
</feature>
<keyword evidence="3 6" id="KW-0819">tRNA processing</keyword>
<feature type="binding site" evidence="6">
    <location>
        <position position="331"/>
    </location>
    <ligand>
        <name>Zn(2+)</name>
        <dbReference type="ChEBI" id="CHEBI:29105"/>
    </ligand>
</feature>
<dbReference type="EnsemblMetazoa" id="ENSAATROPT002405">
    <property type="protein sequence ID" value="ENSAATROPP002306"/>
    <property type="gene ID" value="ENSAATROPG001894"/>
</dbReference>
<comment type="subcellular location">
    <subcellularLocation>
        <location evidence="6">Cytoplasm</location>
    </subcellularLocation>
</comment>
<keyword evidence="2 6" id="KW-0808">Transferase</keyword>
<name>A0AAG5CU05_ANOAO</name>
<evidence type="ECO:0000256" key="3">
    <source>
        <dbReference type="ARBA" id="ARBA00022694"/>
    </source>
</evidence>
<dbReference type="HAMAP" id="MF_00168">
    <property type="entry name" value="Q_tRNA_Tgt"/>
    <property type="match status" value="1"/>
</dbReference>
<dbReference type="InterPro" id="IPR036511">
    <property type="entry name" value="TGT-like_sf"/>
</dbReference>
<evidence type="ECO:0000256" key="5">
    <source>
        <dbReference type="ARBA" id="ARBA00022833"/>
    </source>
</evidence>
<feature type="binding site" evidence="6">
    <location>
        <position position="329"/>
    </location>
    <ligand>
        <name>Zn(2+)</name>
        <dbReference type="ChEBI" id="CHEBI:29105"/>
    </ligand>
</feature>
<dbReference type="Gene3D" id="3.20.20.105">
    <property type="entry name" value="Queuine tRNA-ribosyltransferase-like"/>
    <property type="match status" value="1"/>
</dbReference>
<keyword evidence="10" id="KW-1185">Reference proteome</keyword>
<feature type="binding site" evidence="6">
    <location>
        <position position="171"/>
    </location>
    <ligand>
        <name>substrate</name>
    </ligand>
</feature>
<comment type="similarity">
    <text evidence="6">Belongs to the queuine tRNA-ribosyltransferase family.</text>
</comment>
<dbReference type="NCBIfam" id="TIGR00449">
    <property type="entry name" value="tgt_general"/>
    <property type="match status" value="1"/>
</dbReference>
<reference evidence="9" key="1">
    <citation type="submission" date="2024-04" db="UniProtKB">
        <authorList>
            <consortium name="EnsemblMetazoa"/>
        </authorList>
    </citation>
    <scope>IDENTIFICATION</scope>
    <source>
        <strain evidence="9">EBRO</strain>
    </source>
</reference>
<dbReference type="Pfam" id="PF01702">
    <property type="entry name" value="TGT"/>
    <property type="match status" value="1"/>
</dbReference>
<feature type="binding site" evidence="6">
    <location>
        <position position="359"/>
    </location>
    <ligand>
        <name>Zn(2+)</name>
        <dbReference type="ChEBI" id="CHEBI:29105"/>
    </ligand>
</feature>
<feature type="region of interest" description="RNA binding; important for wobble base 34 recognition" evidence="6">
    <location>
        <begin position="296"/>
        <end position="300"/>
    </location>
</feature>
<evidence type="ECO:0000256" key="1">
    <source>
        <dbReference type="ARBA" id="ARBA00022676"/>
    </source>
</evidence>
<dbReference type="PANTHER" id="PTHR43530">
    <property type="entry name" value="QUEUINE TRNA-RIBOSYLTRANSFERASE CATALYTIC SUBUNIT 1"/>
    <property type="match status" value="1"/>
</dbReference>
<dbReference type="GO" id="GO:0005829">
    <property type="term" value="C:cytosol"/>
    <property type="evidence" value="ECO:0007669"/>
    <property type="project" value="TreeGrafter"/>
</dbReference>
<dbReference type="AlphaFoldDB" id="A0AAG5CU05"/>
<evidence type="ECO:0000313" key="9">
    <source>
        <dbReference type="EnsemblMetazoa" id="ENSAATROPP002306"/>
    </source>
</evidence>
<dbReference type="InterPro" id="IPR004803">
    <property type="entry name" value="TGT"/>
</dbReference>
<comment type="subunit">
    <text evidence="6">Heterodimer of a catalytic subunit and an accessory subunit.</text>
</comment>
<accession>A0AAG5CU05</accession>
<feature type="binding site" evidence="6">
    <location>
        <position position="241"/>
    </location>
    <ligand>
        <name>substrate</name>
    </ligand>
</feature>
<dbReference type="PANTHER" id="PTHR43530:SF1">
    <property type="entry name" value="QUEUINE TRNA-RIBOSYLTRANSFERASE CATALYTIC SUBUNIT 1"/>
    <property type="match status" value="1"/>
</dbReference>
<keyword evidence="5 6" id="KW-0862">Zinc</keyword>
<sequence>MASTVANEVDPPVNGPKSTEEQRGPPLQYRVIAKCSVTKARVGVMTVRHADVDTPVFMPVGTQGTLKGILPDQLLALDCRIMLSNTYHLGMRPGTAVLEKAGGLHRFMGWPRALLTDSGGFQMVSLLQLAEITEQGVKFESPYDGSECMLTPERSMEIQNAIGADIMMQLDDVVKTTTTGPRVEEAMHRTIRWLDRSIAAHGRNDDQSIFPIVQGGLQPDLRRVCAAELTKRATRGFAVGGLSGGESKDEFWRTVHLCTDLLPEEKPRYLMGVGFAPDLVVCVALGVDMFDCVFPTRTARFGCALTRAGQINLKQRTFAQDMRPIEEDCECSTCRTYTRAYLHHIVTVEPVACSIVSVHNVAFQLKLMNDMRNAIQEDRFAEFVKSYMAVRFPDDTVPQWIRDALAAVNINL</sequence>
<keyword evidence="6" id="KW-0963">Cytoplasm</keyword>
<protein>
    <recommendedName>
        <fullName evidence="6">Queuine tRNA-ribosyltransferase catalytic subunit 1</fullName>
        <ecNumber evidence="6">2.4.2.64</ecNumber>
    </recommendedName>
    <alternativeName>
        <fullName evidence="6">Guanine insertion enzyme</fullName>
    </alternativeName>
    <alternativeName>
        <fullName evidence="6">tRNA-guanine transglycosylase</fullName>
    </alternativeName>
</protein>
<proteinExistence type="inferred from homology"/>
<evidence type="ECO:0000256" key="2">
    <source>
        <dbReference type="ARBA" id="ARBA00022679"/>
    </source>
</evidence>
<dbReference type="GO" id="GO:0006400">
    <property type="term" value="P:tRNA modification"/>
    <property type="evidence" value="ECO:0007669"/>
    <property type="project" value="InterPro"/>
</dbReference>
<feature type="binding site" evidence="6">
    <location>
        <position position="334"/>
    </location>
    <ligand>
        <name>Zn(2+)</name>
        <dbReference type="ChEBI" id="CHEBI:29105"/>
    </ligand>
</feature>
<feature type="active site" description="Proton acceptor" evidence="6">
    <location>
        <position position="117"/>
    </location>
</feature>
<dbReference type="EC" id="2.4.2.64" evidence="6"/>
<comment type="cofactor">
    <cofactor evidence="6">
        <name>Zn(2+)</name>
        <dbReference type="ChEBI" id="CHEBI:29105"/>
    </cofactor>
</comment>
<feature type="domain" description="tRNA-guanine(15) transglycosylase-like" evidence="8">
    <location>
        <begin position="38"/>
        <end position="390"/>
    </location>
</feature>
<dbReference type="GO" id="GO:0008479">
    <property type="term" value="F:tRNA-guanosine(34) queuine transglycosylase activity"/>
    <property type="evidence" value="ECO:0007669"/>
    <property type="project" value="UniProtKB-UniRule"/>
</dbReference>
<comment type="catalytic activity">
    <reaction evidence="6">
        <text>guanosine(34) in tRNA + queuine = queuosine(34) in tRNA + guanine</text>
        <dbReference type="Rhea" id="RHEA:16633"/>
        <dbReference type="Rhea" id="RHEA-COMP:10341"/>
        <dbReference type="Rhea" id="RHEA-COMP:18571"/>
        <dbReference type="ChEBI" id="CHEBI:16235"/>
        <dbReference type="ChEBI" id="CHEBI:17433"/>
        <dbReference type="ChEBI" id="CHEBI:74269"/>
        <dbReference type="ChEBI" id="CHEBI:194431"/>
        <dbReference type="EC" id="2.4.2.64"/>
    </reaction>
</comment>
<keyword evidence="1 6" id="KW-0328">Glycosyltransferase</keyword>